<dbReference type="PANTHER" id="PTHR12755:SF6">
    <property type="entry name" value="POLYRIBONUCLEOTIDE 5'-HYDROXYL-KINASE CLP1"/>
    <property type="match status" value="1"/>
</dbReference>
<dbReference type="InterPro" id="IPR045116">
    <property type="entry name" value="Clp1/Grc3"/>
</dbReference>
<dbReference type="GO" id="GO:0051731">
    <property type="term" value="F:polynucleotide 5'-hydroxyl-kinase activity"/>
    <property type="evidence" value="ECO:0007669"/>
    <property type="project" value="InterPro"/>
</dbReference>
<sequence length="352" mass="38614">MGAGGVVQAAQKRVRYLRALRVRDYFYGVMRDFSPFSVLVDLADVQLVQVEAQTLTASMLPLGQEAQKSEDFVAGMPGEAMRHVEALGFGGLKRRSEFASLHSETERDWPGEEKKGSLMAPVQRRPGLRQAGSAGFGCLAKGSEVQLENLSRRELNGLKGTVVTDKPDEFGRIYVDIGGGKSFRVLKISPDRLKRAGESETRPAWMPAGRQGLEEMGASHWSASGIRTGFPGFGILQSKQWQSTPELREKHHQLSRVSHRSYVRTVCGGFMPEPSAESVRSFTGQASQLEHALLAVVRANSMNEVLYAPMCGLVLVTKVEDQALQLLCPAPPPLPASYLLVGDFKNLKFIDI</sequence>
<feature type="domain" description="Clp1 C-terminal" evidence="1">
    <location>
        <begin position="272"/>
        <end position="345"/>
    </location>
</feature>
<dbReference type="GO" id="GO:0031124">
    <property type="term" value="P:mRNA 3'-end processing"/>
    <property type="evidence" value="ECO:0007669"/>
    <property type="project" value="InterPro"/>
</dbReference>
<accession>A0AA36HSK3</accession>
<dbReference type="Pfam" id="PF06807">
    <property type="entry name" value="Clp1"/>
    <property type="match status" value="1"/>
</dbReference>
<organism evidence="2 3">
    <name type="scientific">Effrenium voratum</name>
    <dbReference type="NCBI Taxonomy" id="2562239"/>
    <lineage>
        <taxon>Eukaryota</taxon>
        <taxon>Sar</taxon>
        <taxon>Alveolata</taxon>
        <taxon>Dinophyceae</taxon>
        <taxon>Suessiales</taxon>
        <taxon>Symbiodiniaceae</taxon>
        <taxon>Effrenium</taxon>
    </lineage>
</organism>
<proteinExistence type="predicted"/>
<evidence type="ECO:0000313" key="2">
    <source>
        <dbReference type="EMBL" id="CAJ1374502.1"/>
    </source>
</evidence>
<dbReference type="GO" id="GO:0005634">
    <property type="term" value="C:nucleus"/>
    <property type="evidence" value="ECO:0007669"/>
    <property type="project" value="TreeGrafter"/>
</dbReference>
<keyword evidence="3" id="KW-1185">Reference proteome</keyword>
<protein>
    <recommendedName>
        <fullName evidence="1">Clp1 C-terminal domain-containing protein</fullName>
    </recommendedName>
</protein>
<dbReference type="InterPro" id="IPR038238">
    <property type="entry name" value="Clp1_C_sf"/>
</dbReference>
<comment type="caution">
    <text evidence="2">The sequence shown here is derived from an EMBL/GenBank/DDBJ whole genome shotgun (WGS) entry which is preliminary data.</text>
</comment>
<dbReference type="PANTHER" id="PTHR12755">
    <property type="entry name" value="CLEAVAGE/POLYADENYLATION FACTOR IA SUBUNIT CLP1P"/>
    <property type="match status" value="1"/>
</dbReference>
<name>A0AA36HSK3_9DINO</name>
<dbReference type="GO" id="GO:0006388">
    <property type="term" value="P:tRNA splicing, via endonucleolytic cleavage and ligation"/>
    <property type="evidence" value="ECO:0007669"/>
    <property type="project" value="TreeGrafter"/>
</dbReference>
<dbReference type="Gene3D" id="2.40.30.330">
    <property type="entry name" value="Pre-mRNA cleavage complex subunit Clp1, C-terminal domain"/>
    <property type="match status" value="1"/>
</dbReference>
<reference evidence="2" key="1">
    <citation type="submission" date="2023-08" db="EMBL/GenBank/DDBJ databases">
        <authorList>
            <person name="Chen Y."/>
            <person name="Shah S."/>
            <person name="Dougan E. K."/>
            <person name="Thang M."/>
            <person name="Chan C."/>
        </authorList>
    </citation>
    <scope>NUCLEOTIDE SEQUENCE</scope>
</reference>
<dbReference type="Proteomes" id="UP001178507">
    <property type="component" value="Unassembled WGS sequence"/>
</dbReference>
<evidence type="ECO:0000313" key="3">
    <source>
        <dbReference type="Proteomes" id="UP001178507"/>
    </source>
</evidence>
<dbReference type="EMBL" id="CAUJNA010000257">
    <property type="protein sequence ID" value="CAJ1374502.1"/>
    <property type="molecule type" value="Genomic_DNA"/>
</dbReference>
<evidence type="ECO:0000259" key="1">
    <source>
        <dbReference type="Pfam" id="PF06807"/>
    </source>
</evidence>
<dbReference type="InterPro" id="IPR010655">
    <property type="entry name" value="Clp1_C"/>
</dbReference>
<dbReference type="AlphaFoldDB" id="A0AA36HSK3"/>
<gene>
    <name evidence="2" type="ORF">EVOR1521_LOCUS4041</name>
</gene>